<evidence type="ECO:0000313" key="1">
    <source>
        <dbReference type="EMBL" id="GMR56426.1"/>
    </source>
</evidence>
<dbReference type="Proteomes" id="UP001328107">
    <property type="component" value="Unassembled WGS sequence"/>
</dbReference>
<keyword evidence="2" id="KW-1185">Reference proteome</keyword>
<protein>
    <submittedName>
        <fullName evidence="1">Uncharacterized protein</fullName>
    </submittedName>
</protein>
<proteinExistence type="predicted"/>
<accession>A0AAN5D4V8</accession>
<comment type="caution">
    <text evidence="1">The sequence shown here is derived from an EMBL/GenBank/DDBJ whole genome shotgun (WGS) entry which is preliminary data.</text>
</comment>
<dbReference type="AlphaFoldDB" id="A0AAN5D4V8"/>
<organism evidence="1 2">
    <name type="scientific">Pristionchus mayeri</name>
    <dbReference type="NCBI Taxonomy" id="1317129"/>
    <lineage>
        <taxon>Eukaryota</taxon>
        <taxon>Metazoa</taxon>
        <taxon>Ecdysozoa</taxon>
        <taxon>Nematoda</taxon>
        <taxon>Chromadorea</taxon>
        <taxon>Rhabditida</taxon>
        <taxon>Rhabditina</taxon>
        <taxon>Diplogasteromorpha</taxon>
        <taxon>Diplogasteroidea</taxon>
        <taxon>Neodiplogasteridae</taxon>
        <taxon>Pristionchus</taxon>
    </lineage>
</organism>
<dbReference type="EMBL" id="BTRK01000005">
    <property type="protein sequence ID" value="GMR56426.1"/>
    <property type="molecule type" value="Genomic_DNA"/>
</dbReference>
<sequence>MQGEKGQLRRWDERVIRITREALFAQGRAIFEQKLMEQRANSQGRKVQRFAVHKRVLELRNGIDFKEREKRAMRRNAAAERSARALAEIMKQKKANRAESDRCHDANAIATFSKLQECTLASAVR</sequence>
<name>A0AAN5D4V8_9BILA</name>
<reference evidence="2" key="1">
    <citation type="submission" date="2022-10" db="EMBL/GenBank/DDBJ databases">
        <title>Genome assembly of Pristionchus species.</title>
        <authorList>
            <person name="Yoshida K."/>
            <person name="Sommer R.J."/>
        </authorList>
    </citation>
    <scope>NUCLEOTIDE SEQUENCE [LARGE SCALE GENOMIC DNA]</scope>
    <source>
        <strain evidence="2">RS5460</strain>
    </source>
</reference>
<evidence type="ECO:0000313" key="2">
    <source>
        <dbReference type="Proteomes" id="UP001328107"/>
    </source>
</evidence>
<gene>
    <name evidence="1" type="ORF">PMAYCL1PPCAC_26621</name>
</gene>